<evidence type="ECO:0000256" key="8">
    <source>
        <dbReference type="SAM" id="MobiDB-lite"/>
    </source>
</evidence>
<dbReference type="GO" id="GO:0005874">
    <property type="term" value="C:microtubule"/>
    <property type="evidence" value="ECO:0007669"/>
    <property type="project" value="UniProtKB-KW"/>
</dbReference>
<keyword evidence="3" id="KW-0597">Phosphoprotein</keyword>
<dbReference type="Pfam" id="PF00418">
    <property type="entry name" value="Tubulin-binding"/>
    <property type="match status" value="4"/>
</dbReference>
<feature type="compositionally biased region" description="Polar residues" evidence="8">
    <location>
        <begin position="653"/>
        <end position="662"/>
    </location>
</feature>
<dbReference type="PROSITE" id="PS51491">
    <property type="entry name" value="TAU_MAP_2"/>
    <property type="match status" value="4"/>
</dbReference>
<evidence type="ECO:0000256" key="1">
    <source>
        <dbReference type="ARBA" id="ARBA00004245"/>
    </source>
</evidence>
<feature type="compositionally biased region" description="Basic and acidic residues" evidence="8">
    <location>
        <begin position="742"/>
        <end position="756"/>
    </location>
</feature>
<dbReference type="Proteomes" id="UP000515203">
    <property type="component" value="Unplaced"/>
</dbReference>
<proteinExistence type="predicted"/>
<keyword evidence="6 7" id="KW-0206">Cytoskeleton</keyword>
<evidence type="ECO:0000256" key="3">
    <source>
        <dbReference type="ARBA" id="ARBA00022553"/>
    </source>
</evidence>
<protein>
    <recommendedName>
        <fullName evidence="7">Microtubule-associated protein</fullName>
    </recommendedName>
</protein>
<keyword evidence="4 7" id="KW-0493">Microtubule</keyword>
<gene>
    <name evidence="10" type="primary">Map4</name>
</gene>
<feature type="compositionally biased region" description="Polar residues" evidence="8">
    <location>
        <begin position="624"/>
        <end position="640"/>
    </location>
</feature>
<feature type="compositionally biased region" description="Low complexity" evidence="8">
    <location>
        <begin position="726"/>
        <end position="736"/>
    </location>
</feature>
<dbReference type="InterPro" id="IPR027324">
    <property type="entry name" value="MAP2/MAP4/Tau"/>
</dbReference>
<reference evidence="10" key="1">
    <citation type="submission" date="2025-08" db="UniProtKB">
        <authorList>
            <consortium name="RefSeq"/>
        </authorList>
    </citation>
    <scope>IDENTIFICATION</scope>
</reference>
<feature type="compositionally biased region" description="Basic and acidic residues" evidence="8">
    <location>
        <begin position="814"/>
        <end position="823"/>
    </location>
</feature>
<feature type="region of interest" description="Disordered" evidence="8">
    <location>
        <begin position="272"/>
        <end position="301"/>
    </location>
</feature>
<dbReference type="GO" id="GO:0008017">
    <property type="term" value="F:microtubule binding"/>
    <property type="evidence" value="ECO:0007669"/>
    <property type="project" value="InterPro"/>
</dbReference>
<keyword evidence="5" id="KW-0677">Repeat</keyword>
<keyword evidence="2 7" id="KW-0963">Cytoplasm</keyword>
<organism evidence="9 10">
    <name type="scientific">Octodon degus</name>
    <name type="common">Degu</name>
    <name type="synonym">Sciurus degus</name>
    <dbReference type="NCBI Taxonomy" id="10160"/>
    <lineage>
        <taxon>Eukaryota</taxon>
        <taxon>Metazoa</taxon>
        <taxon>Chordata</taxon>
        <taxon>Craniata</taxon>
        <taxon>Vertebrata</taxon>
        <taxon>Euteleostomi</taxon>
        <taxon>Mammalia</taxon>
        <taxon>Eutheria</taxon>
        <taxon>Euarchontoglires</taxon>
        <taxon>Glires</taxon>
        <taxon>Rodentia</taxon>
        <taxon>Hystricomorpha</taxon>
        <taxon>Octodontidae</taxon>
        <taxon>Octodon</taxon>
    </lineage>
</organism>
<dbReference type="PANTHER" id="PTHR11501:SF16">
    <property type="entry name" value="MICROTUBULE-ASSOCIATED PROTEIN 4"/>
    <property type="match status" value="1"/>
</dbReference>
<feature type="compositionally biased region" description="Polar residues" evidence="8">
    <location>
        <begin position="677"/>
        <end position="695"/>
    </location>
</feature>
<feature type="region of interest" description="Disordered" evidence="8">
    <location>
        <begin position="49"/>
        <end position="96"/>
    </location>
</feature>
<accession>A0A6P6D8T1</accession>
<dbReference type="PANTHER" id="PTHR11501">
    <property type="entry name" value="MICROTUBULE-ASSOCIATED PROTEIN"/>
    <property type="match status" value="1"/>
</dbReference>
<feature type="compositionally biased region" description="Low complexity" evidence="8">
    <location>
        <begin position="1073"/>
        <end position="1099"/>
    </location>
</feature>
<dbReference type="GeneID" id="101584468"/>
<feature type="compositionally biased region" description="Polar residues" evidence="8">
    <location>
        <begin position="291"/>
        <end position="300"/>
    </location>
</feature>
<evidence type="ECO:0000256" key="4">
    <source>
        <dbReference type="ARBA" id="ARBA00022701"/>
    </source>
</evidence>
<dbReference type="InterPro" id="IPR001084">
    <property type="entry name" value="MAP_tubulin-bd_rpt"/>
</dbReference>
<evidence type="ECO:0000313" key="9">
    <source>
        <dbReference type="Proteomes" id="UP000515203"/>
    </source>
</evidence>
<name>A0A6P6D8T1_OCTDE</name>
<dbReference type="PROSITE" id="PS00229">
    <property type="entry name" value="TAU_MAP_1"/>
    <property type="match status" value="3"/>
</dbReference>
<evidence type="ECO:0000256" key="5">
    <source>
        <dbReference type="ARBA" id="ARBA00022737"/>
    </source>
</evidence>
<feature type="region of interest" description="Disordered" evidence="8">
    <location>
        <begin position="551"/>
        <end position="959"/>
    </location>
</feature>
<evidence type="ECO:0000313" key="10">
    <source>
        <dbReference type="RefSeq" id="XP_023556467.1"/>
    </source>
</evidence>
<evidence type="ECO:0000256" key="7">
    <source>
        <dbReference type="RuleBase" id="RU000686"/>
    </source>
</evidence>
<feature type="compositionally biased region" description="Polar residues" evidence="8">
    <location>
        <begin position="1111"/>
        <end position="1120"/>
    </location>
</feature>
<dbReference type="RefSeq" id="XP_023556467.1">
    <property type="nucleotide sequence ID" value="XM_023700699.1"/>
</dbReference>
<feature type="region of interest" description="Disordered" evidence="8">
    <location>
        <begin position="974"/>
        <end position="997"/>
    </location>
</feature>
<feature type="compositionally biased region" description="Basic and acidic residues" evidence="8">
    <location>
        <begin position="611"/>
        <end position="623"/>
    </location>
</feature>
<feature type="compositionally biased region" description="Low complexity" evidence="8">
    <location>
        <begin position="776"/>
        <end position="798"/>
    </location>
</feature>
<comment type="subcellular location">
    <subcellularLocation>
        <location evidence="1 7">Cytoplasm</location>
        <location evidence="1 7">Cytoskeleton</location>
    </subcellularLocation>
</comment>
<dbReference type="GO" id="GO:0000226">
    <property type="term" value="P:microtubule cytoskeleton organization"/>
    <property type="evidence" value="ECO:0007669"/>
    <property type="project" value="TreeGrafter"/>
</dbReference>
<sequence>MADLSLADALTEPPPEIEEEIKRDFMATLEAEAYDDVVGETVGKTDYIPLMDGEEKTGNSESRRKLCTDTNEVEGTPTSKPTMLANGDHEIQGNDTTGSPTEFLDETMAYQEYQNSQNWPEDADFCFQAGQVANPMQTDPFKVPHGDSQADLLFLSSGTTNTPKFMGQNDPQEDHYGMPSCDTFAPATIAPQGWSVAAPNSAQLECFVSPEDIQDLSQPGTELAEMETTSGEEQPLTEALDMMTRQKTTDGVPSRETEAVLAKIMSPATESKVTSAKVTEQPPKSDVTLVKDTQPSTESDMSLDKVMALPIETEAAAMKDAILHTGIDVSKDVVLPAEPEVAPGADIAESTPLVPKDLAAQQTVVPPTDTKITLAKGVMSLSEIEADLDKDSVSFVEVSPAKEMTLSSETEVALARDVALPPEPLVVLVEDVALPLERERTPVKDLAAPLETEMILGKDMAPLQEMEMALSKDRATPQETELALGKDVTLPTDTEVTQVKAMTPLLEKEMASMKDASLTPQTEMALGKDAVLPPGTDVTLVNSVTPAKDVAQPLETEVAPVRKDMEITQSREGLSEDPQLESLRREERSPVPPGLMATEPVKGTGQNYSSAKDEESGLEKSEQQKPLNSQLFEPSSQTSGIARPEEGKVAVSVTGNDISTPPNKELPPSPEKKTKPLANTQPAKTSTSKAKTQLTPVPKQPAPTTSGGSNKKPMSLASGLVPAAPPKRTAAATARTSVLPSRDAKPKHITEVKVPEKQVLPSKPTSAVALRPGSKSTLAAPKATPAAASASASTVPSSRNPQVSVPKRPAAIKAEGRATDAKKTAGKSASADLSRSRSTPTSSGKKTTTPTGAAPSAAGASTRVKPTPLSRPSVPPVDKKPSSSAPKLSRPATTAPAPDLKNIRSKVGSTENIKHQPGGGRAKVEKKTEAAPTARKPEPNAVSKTAGPIASVQKSPAGKVQIVSKKASYSHIQSKCGSKDNIKHVPGGGNVQIQNQKVDISKVSSKCGSKANIKHKPGGGDVKIESQKLNFKEKAQAKVGSLDNVGHLPAGGTVKTEGGGSEALPCPGPPAGEEPAAPESAPDAGAPAPAGGLSGLTTLSGGGDQREAPTLDSQIQETSI</sequence>
<evidence type="ECO:0000256" key="6">
    <source>
        <dbReference type="ARBA" id="ARBA00023212"/>
    </source>
</evidence>
<dbReference type="GO" id="GO:0043005">
    <property type="term" value="C:neuron projection"/>
    <property type="evidence" value="ECO:0007669"/>
    <property type="project" value="TreeGrafter"/>
</dbReference>
<dbReference type="GO" id="GO:0031175">
    <property type="term" value="P:neuron projection development"/>
    <property type="evidence" value="ECO:0007669"/>
    <property type="project" value="TreeGrafter"/>
</dbReference>
<feature type="compositionally biased region" description="Low complexity" evidence="8">
    <location>
        <begin position="836"/>
        <end position="863"/>
    </location>
</feature>
<keyword evidence="9" id="KW-1185">Reference proteome</keyword>
<dbReference type="AlphaFoldDB" id="A0A6P6D8T1"/>
<feature type="region of interest" description="Disordered" evidence="8">
    <location>
        <begin position="1040"/>
        <end position="1120"/>
    </location>
</feature>
<dbReference type="CTD" id="4134"/>
<evidence type="ECO:0000256" key="2">
    <source>
        <dbReference type="ARBA" id="ARBA00022490"/>
    </source>
</evidence>
<feature type="compositionally biased region" description="Basic and acidic residues" evidence="8">
    <location>
        <begin position="53"/>
        <end position="67"/>
    </location>
</feature>